<comment type="similarity">
    <text evidence="1 10 11">Belongs to the TRAFAC class TrmE-Era-EngA-EngB-Septin-like GTPase superfamily. TrmE GTPase family.</text>
</comment>
<sequence>MLYSQDTIAAISTPHGNGGIGIIRISGEEAFRIAAEIFVGKKKFDEIKTHTINYGKIINPETGEILDEVLLSKMKKPNTFTREDVVEINCHGGTVVLKNILELVLKKGARIAEPGEFTKRAFLNGRLDLSQAEAVIDLINAKTSESSKAAMNQLEGKLSVKLKEARKKLIEVLAHIEVTVDYPEHDIEEITGEKVYSEIKDIREKLNNIIKGFEKGRIIREGVNAVIVGRPNVGKSSLLNELTGKNRAIVTDIPGTTRDIIEEYINLNGVPVRIIDTAGIRETDDLVEKIGVEKTNKELESADLIIMMIDSYKGIEKEDTEILDKVKDKKVIVILNKIDLANEEKLAEIESKIEDKKVIRMSLKQGIGTDELADAVVELFVKGEVILNNEVIITNVRHKNLIDKAIESIDYAINAYKSGMPLDMITIDIVNSAQYLGEITGESVSEDVMNEIFSRFCLGK</sequence>
<feature type="binding site" evidence="10">
    <location>
        <begin position="251"/>
        <end position="257"/>
    </location>
    <ligand>
        <name>GTP</name>
        <dbReference type="ChEBI" id="CHEBI:37565"/>
    </ligand>
</feature>
<feature type="domain" description="TrmE-type G" evidence="12">
    <location>
        <begin position="222"/>
        <end position="381"/>
    </location>
</feature>
<dbReference type="Proteomes" id="UP000005435">
    <property type="component" value="Chromosome"/>
</dbReference>
<feature type="binding site" evidence="10">
    <location>
        <begin position="232"/>
        <end position="237"/>
    </location>
    <ligand>
        <name>GTP</name>
        <dbReference type="ChEBI" id="CHEBI:37565"/>
    </ligand>
</feature>
<dbReference type="FunFam" id="3.40.50.300:FF:000494">
    <property type="entry name" value="tRNA modification GTPase MnmE"/>
    <property type="match status" value="1"/>
</dbReference>
<dbReference type="InterPro" id="IPR025867">
    <property type="entry name" value="MnmE_helical"/>
</dbReference>
<dbReference type="Gene3D" id="1.20.120.430">
    <property type="entry name" value="tRNA modification GTPase MnmE domain 2"/>
    <property type="match status" value="1"/>
</dbReference>
<dbReference type="InterPro" id="IPR005225">
    <property type="entry name" value="Small_GTP-bd"/>
</dbReference>
<feature type="binding site" evidence="10">
    <location>
        <position position="253"/>
    </location>
    <ligand>
        <name>K(+)</name>
        <dbReference type="ChEBI" id="CHEBI:29103"/>
    </ligand>
</feature>
<dbReference type="EC" id="3.6.-.-" evidence="10"/>
<feature type="binding site" evidence="10">
    <location>
        <begin position="276"/>
        <end position="279"/>
    </location>
    <ligand>
        <name>GTP</name>
        <dbReference type="ChEBI" id="CHEBI:37565"/>
    </ligand>
</feature>
<dbReference type="FunFam" id="3.30.1360.120:FF:000003">
    <property type="entry name" value="tRNA modification GTPase MnmE"/>
    <property type="match status" value="1"/>
</dbReference>
<evidence type="ECO:0000256" key="10">
    <source>
        <dbReference type="HAMAP-Rule" id="MF_00379"/>
    </source>
</evidence>
<dbReference type="AlphaFoldDB" id="G8LUJ9"/>
<dbReference type="NCBIfam" id="TIGR00231">
    <property type="entry name" value="small_GTP"/>
    <property type="match status" value="1"/>
</dbReference>
<dbReference type="HAMAP" id="MF_00379">
    <property type="entry name" value="GTPase_MnmE"/>
    <property type="match status" value="1"/>
</dbReference>
<feature type="binding site" evidence="10">
    <location>
        <position position="232"/>
    </location>
    <ligand>
        <name>K(+)</name>
        <dbReference type="ChEBI" id="CHEBI:29103"/>
    </ligand>
</feature>
<feature type="binding site" evidence="10">
    <location>
        <position position="460"/>
    </location>
    <ligand>
        <name>(6S)-5-formyl-5,6,7,8-tetrahydrofolate</name>
        <dbReference type="ChEBI" id="CHEBI:57457"/>
    </ligand>
</feature>
<keyword evidence="3 10" id="KW-0819">tRNA processing</keyword>
<evidence type="ECO:0000256" key="1">
    <source>
        <dbReference type="ARBA" id="ARBA00011043"/>
    </source>
</evidence>
<dbReference type="CDD" id="cd14858">
    <property type="entry name" value="TrmE_N"/>
    <property type="match status" value="1"/>
</dbReference>
<dbReference type="NCBIfam" id="TIGR00450">
    <property type="entry name" value="mnmE_trmE_thdF"/>
    <property type="match status" value="1"/>
</dbReference>
<reference evidence="13 14" key="2">
    <citation type="journal article" date="2012" name="Stand. Genomic Sci.">
        <title>Complete Genome Sequence of Clostridium clariflavum DSM 19732.</title>
        <authorList>
            <person name="Izquierdo J.A."/>
            <person name="Goodwin L."/>
            <person name="Davenport K.W."/>
            <person name="Teshima H."/>
            <person name="Bruce D."/>
            <person name="Detter C."/>
            <person name="Tapia R."/>
            <person name="Han S."/>
            <person name="Land M."/>
            <person name="Hauser L."/>
            <person name="Jeffries C.D."/>
            <person name="Han J."/>
            <person name="Pitluck S."/>
            <person name="Nolan M."/>
            <person name="Chen A."/>
            <person name="Huntemann M."/>
            <person name="Mavromatis K."/>
            <person name="Mikhailova N."/>
            <person name="Liolios K."/>
            <person name="Woyke T."/>
            <person name="Lynd L.R."/>
        </authorList>
    </citation>
    <scope>NUCLEOTIDE SEQUENCE [LARGE SCALE GENOMIC DNA]</scope>
    <source>
        <strain evidence="14">DSM 19732 / NBRC 101661 / EBR45</strain>
    </source>
</reference>
<dbReference type="KEGG" id="ccl:Clocl_4225"/>
<feature type="binding site" evidence="10">
    <location>
        <position position="236"/>
    </location>
    <ligand>
        <name>Mg(2+)</name>
        <dbReference type="ChEBI" id="CHEBI:18420"/>
    </ligand>
</feature>
<name>G8LUJ9_ACECE</name>
<dbReference type="STRING" id="720554.Clocl_4225"/>
<dbReference type="Pfam" id="PF12631">
    <property type="entry name" value="MnmE_helical"/>
    <property type="match status" value="1"/>
</dbReference>
<dbReference type="InterPro" id="IPR018948">
    <property type="entry name" value="GTP-bd_TrmE_N"/>
</dbReference>
<feature type="binding site" evidence="10">
    <location>
        <position position="87"/>
    </location>
    <ligand>
        <name>(6S)-5-formyl-5,6,7,8-tetrahydrofolate</name>
        <dbReference type="ChEBI" id="CHEBI:57457"/>
    </ligand>
</feature>
<evidence type="ECO:0000313" key="14">
    <source>
        <dbReference type="Proteomes" id="UP000005435"/>
    </source>
</evidence>
<dbReference type="GO" id="GO:0030488">
    <property type="term" value="P:tRNA methylation"/>
    <property type="evidence" value="ECO:0007669"/>
    <property type="project" value="TreeGrafter"/>
</dbReference>
<dbReference type="GO" id="GO:0003924">
    <property type="term" value="F:GTPase activity"/>
    <property type="evidence" value="ECO:0007669"/>
    <property type="project" value="UniProtKB-UniRule"/>
</dbReference>
<accession>G8LUJ9</accession>
<dbReference type="Pfam" id="PF10396">
    <property type="entry name" value="TrmE_N"/>
    <property type="match status" value="1"/>
</dbReference>
<dbReference type="PANTHER" id="PTHR42714:SF2">
    <property type="entry name" value="TRNA MODIFICATION GTPASE GTPBP3, MITOCHONDRIAL"/>
    <property type="match status" value="1"/>
</dbReference>
<feature type="binding site" evidence="10">
    <location>
        <position position="251"/>
    </location>
    <ligand>
        <name>K(+)</name>
        <dbReference type="ChEBI" id="CHEBI:29103"/>
    </ligand>
</feature>
<evidence type="ECO:0000256" key="6">
    <source>
        <dbReference type="ARBA" id="ARBA00022801"/>
    </source>
</evidence>
<feature type="binding site" evidence="10">
    <location>
        <position position="256"/>
    </location>
    <ligand>
        <name>K(+)</name>
        <dbReference type="ChEBI" id="CHEBI:29103"/>
    </ligand>
</feature>
<dbReference type="GO" id="GO:0005829">
    <property type="term" value="C:cytosol"/>
    <property type="evidence" value="ECO:0007669"/>
    <property type="project" value="TreeGrafter"/>
</dbReference>
<dbReference type="OrthoDB" id="9805918at2"/>
<dbReference type="PROSITE" id="PS51709">
    <property type="entry name" value="G_TRME"/>
    <property type="match status" value="1"/>
</dbReference>
<evidence type="ECO:0000259" key="12">
    <source>
        <dbReference type="PROSITE" id="PS51709"/>
    </source>
</evidence>
<evidence type="ECO:0000313" key="13">
    <source>
        <dbReference type="EMBL" id="AEV70647.1"/>
    </source>
</evidence>
<evidence type="ECO:0000256" key="9">
    <source>
        <dbReference type="ARBA" id="ARBA00023134"/>
    </source>
</evidence>
<keyword evidence="7 10" id="KW-0460">Magnesium</keyword>
<comment type="cofactor">
    <cofactor evidence="10">
        <name>K(+)</name>
        <dbReference type="ChEBI" id="CHEBI:29103"/>
    </cofactor>
    <text evidence="10">Binds 1 potassium ion per subunit.</text>
</comment>
<keyword evidence="9 10" id="KW-0342">GTP-binding</keyword>
<dbReference type="SUPFAM" id="SSF52540">
    <property type="entry name" value="P-loop containing nucleoside triphosphate hydrolases"/>
    <property type="match status" value="1"/>
</dbReference>
<dbReference type="eggNOG" id="COG0486">
    <property type="taxonomic scope" value="Bacteria"/>
</dbReference>
<dbReference type="RefSeq" id="WP_014257142.1">
    <property type="nucleotide sequence ID" value="NC_016627.1"/>
</dbReference>
<dbReference type="InterPro" id="IPR004520">
    <property type="entry name" value="GTPase_MnmE"/>
</dbReference>
<evidence type="ECO:0000256" key="3">
    <source>
        <dbReference type="ARBA" id="ARBA00022694"/>
    </source>
</evidence>
<keyword evidence="6 10" id="KW-0378">Hydrolase</keyword>
<dbReference type="GO" id="GO:0042802">
    <property type="term" value="F:identical protein binding"/>
    <property type="evidence" value="ECO:0007669"/>
    <property type="project" value="UniProtKB-ARBA"/>
</dbReference>
<dbReference type="NCBIfam" id="NF003661">
    <property type="entry name" value="PRK05291.1-3"/>
    <property type="match status" value="1"/>
</dbReference>
<dbReference type="InterPro" id="IPR027417">
    <property type="entry name" value="P-loop_NTPase"/>
</dbReference>
<dbReference type="InterPro" id="IPR027368">
    <property type="entry name" value="MnmE_dom2"/>
</dbReference>
<keyword evidence="14" id="KW-1185">Reference proteome</keyword>
<feature type="binding site" evidence="10">
    <location>
        <position position="257"/>
    </location>
    <ligand>
        <name>Mg(2+)</name>
        <dbReference type="ChEBI" id="CHEBI:18420"/>
    </ligand>
</feature>
<dbReference type="GO" id="GO:0046872">
    <property type="term" value="F:metal ion binding"/>
    <property type="evidence" value="ECO:0007669"/>
    <property type="project" value="UniProtKB-KW"/>
</dbReference>
<feature type="binding site" evidence="10">
    <location>
        <position position="126"/>
    </location>
    <ligand>
        <name>(6S)-5-formyl-5,6,7,8-tetrahydrofolate</name>
        <dbReference type="ChEBI" id="CHEBI:57457"/>
    </ligand>
</feature>
<reference evidence="14" key="1">
    <citation type="submission" date="2011-12" db="EMBL/GenBank/DDBJ databases">
        <title>Complete sequence of Clostridium clariflavum DSM 19732.</title>
        <authorList>
            <consortium name="US DOE Joint Genome Institute"/>
            <person name="Lucas S."/>
            <person name="Han J."/>
            <person name="Lapidus A."/>
            <person name="Cheng J.-F."/>
            <person name="Goodwin L."/>
            <person name="Pitluck S."/>
            <person name="Peters L."/>
            <person name="Teshima H."/>
            <person name="Detter J.C."/>
            <person name="Han C."/>
            <person name="Tapia R."/>
            <person name="Land M."/>
            <person name="Hauser L."/>
            <person name="Kyrpides N."/>
            <person name="Ivanova N."/>
            <person name="Pagani I."/>
            <person name="Kitzmiller T."/>
            <person name="Lynd L."/>
            <person name="Izquierdo J."/>
            <person name="Woyke T."/>
        </authorList>
    </citation>
    <scope>NUCLEOTIDE SEQUENCE [LARGE SCALE GENOMIC DNA]</scope>
    <source>
        <strain evidence="14">DSM 19732 / NBRC 101661 / EBR45</strain>
    </source>
</reference>
<protein>
    <recommendedName>
        <fullName evidence="10">tRNA modification GTPase MnmE</fullName>
        <ecNumber evidence="10">3.6.-.-</ecNumber>
    </recommendedName>
</protein>
<dbReference type="PRINTS" id="PR00326">
    <property type="entry name" value="GTP1OBG"/>
</dbReference>
<dbReference type="InterPro" id="IPR027266">
    <property type="entry name" value="TrmE/GcvT-like"/>
</dbReference>
<evidence type="ECO:0000256" key="11">
    <source>
        <dbReference type="RuleBase" id="RU003313"/>
    </source>
</evidence>
<keyword evidence="5 10" id="KW-0547">Nucleotide-binding</keyword>
<dbReference type="Gene3D" id="3.40.50.300">
    <property type="entry name" value="P-loop containing nucleotide triphosphate hydrolases"/>
    <property type="match status" value="1"/>
</dbReference>
<dbReference type="GO" id="GO:0002098">
    <property type="term" value="P:tRNA wobble uridine modification"/>
    <property type="evidence" value="ECO:0007669"/>
    <property type="project" value="TreeGrafter"/>
</dbReference>
<dbReference type="EMBL" id="CP003065">
    <property type="protein sequence ID" value="AEV70647.1"/>
    <property type="molecule type" value="Genomic_DNA"/>
</dbReference>
<proteinExistence type="inferred from homology"/>
<dbReference type="Pfam" id="PF01926">
    <property type="entry name" value="MMR_HSR1"/>
    <property type="match status" value="1"/>
</dbReference>
<evidence type="ECO:0000256" key="5">
    <source>
        <dbReference type="ARBA" id="ARBA00022741"/>
    </source>
</evidence>
<keyword evidence="8 10" id="KW-0630">Potassium</keyword>
<feature type="binding site" evidence="10">
    <location>
        <position position="24"/>
    </location>
    <ligand>
        <name>(6S)-5-formyl-5,6,7,8-tetrahydrofolate</name>
        <dbReference type="ChEBI" id="CHEBI:57457"/>
    </ligand>
</feature>
<gene>
    <name evidence="10" type="primary">mnmE</name>
    <name evidence="10" type="synonym">trmE</name>
    <name evidence="13" type="ordered locus">Clocl_4225</name>
</gene>
<comment type="subunit">
    <text evidence="10">Homodimer. Heterotetramer of two MnmE and two MnmG subunits.</text>
</comment>
<organism evidence="13 14">
    <name type="scientific">Acetivibrio clariflavus (strain DSM 19732 / NBRC 101661 / EBR45)</name>
    <name type="common">Clostridium clariflavum</name>
    <dbReference type="NCBI Taxonomy" id="720554"/>
    <lineage>
        <taxon>Bacteria</taxon>
        <taxon>Bacillati</taxon>
        <taxon>Bacillota</taxon>
        <taxon>Clostridia</taxon>
        <taxon>Eubacteriales</taxon>
        <taxon>Oscillospiraceae</taxon>
        <taxon>Acetivibrio</taxon>
    </lineage>
</organism>
<dbReference type="CDD" id="cd04164">
    <property type="entry name" value="trmE"/>
    <property type="match status" value="1"/>
</dbReference>
<dbReference type="InterPro" id="IPR031168">
    <property type="entry name" value="G_TrmE"/>
</dbReference>
<evidence type="ECO:0000256" key="4">
    <source>
        <dbReference type="ARBA" id="ARBA00022723"/>
    </source>
</evidence>
<comment type="subcellular location">
    <subcellularLocation>
        <location evidence="10">Cytoplasm</location>
    </subcellularLocation>
</comment>
<dbReference type="Gene3D" id="3.30.1360.120">
    <property type="entry name" value="Probable tRNA modification gtpase trme, domain 1"/>
    <property type="match status" value="1"/>
</dbReference>
<dbReference type="HOGENOM" id="CLU_019624_4_1_9"/>
<dbReference type="InterPro" id="IPR006073">
    <property type="entry name" value="GTP-bd"/>
</dbReference>
<evidence type="ECO:0000256" key="7">
    <source>
        <dbReference type="ARBA" id="ARBA00022842"/>
    </source>
</evidence>
<keyword evidence="4 10" id="KW-0479">Metal-binding</keyword>
<dbReference type="GO" id="GO:0005525">
    <property type="term" value="F:GTP binding"/>
    <property type="evidence" value="ECO:0007669"/>
    <property type="project" value="UniProtKB-UniRule"/>
</dbReference>
<evidence type="ECO:0000256" key="2">
    <source>
        <dbReference type="ARBA" id="ARBA00022490"/>
    </source>
</evidence>
<keyword evidence="2 10" id="KW-0963">Cytoplasm</keyword>
<comment type="function">
    <text evidence="10">Exhibits a very high intrinsic GTPase hydrolysis rate. Involved in the addition of a carboxymethylaminomethyl (cmnm) group at the wobble position (U34) of certain tRNAs, forming tRNA-cmnm(5)s(2)U34.</text>
</comment>
<comment type="caution">
    <text evidence="10">Lacks conserved residue(s) required for the propagation of feature annotation.</text>
</comment>
<dbReference type="PANTHER" id="PTHR42714">
    <property type="entry name" value="TRNA MODIFICATION GTPASE GTPBP3"/>
    <property type="match status" value="1"/>
</dbReference>
<evidence type="ECO:0000256" key="8">
    <source>
        <dbReference type="ARBA" id="ARBA00022958"/>
    </source>
</evidence>
<dbReference type="SUPFAM" id="SSF116878">
    <property type="entry name" value="TrmE connector domain"/>
    <property type="match status" value="1"/>
</dbReference>